<dbReference type="EMBL" id="CP094358">
    <property type="protein sequence ID" value="UOB18631.1"/>
    <property type="molecule type" value="Genomic_DNA"/>
</dbReference>
<feature type="chain" id="PRO_5038476501" description="DUF3299 domain-containing protein" evidence="1">
    <location>
        <begin position="22"/>
        <end position="145"/>
    </location>
</feature>
<evidence type="ECO:0000313" key="2">
    <source>
        <dbReference type="EMBL" id="UOB18631.1"/>
    </source>
</evidence>
<protein>
    <recommendedName>
        <fullName evidence="4">DUF3299 domain-containing protein</fullName>
    </recommendedName>
</protein>
<gene>
    <name evidence="2" type="ORF">MQE35_04915</name>
</gene>
<feature type="signal peptide" evidence="1">
    <location>
        <begin position="1"/>
        <end position="21"/>
    </location>
</feature>
<sequence length="145" mass="16572">MKNKILSIVFLLFSFVCFSQKEITWEDLAQVKFSEKFFPAYGESFLYPKFLPPVKALEGKQVIITGYFLNIDPEEKMYILSKGPMSSCFFCGVGGPETAIELQFISKQRFKTDAIVRITGTLKLNADDVEHFNYILTECKGQLIN</sequence>
<dbReference type="RefSeq" id="WP_255845242.1">
    <property type="nucleotide sequence ID" value="NZ_CP094358.1"/>
</dbReference>
<keyword evidence="3" id="KW-1185">Reference proteome</keyword>
<reference evidence="2" key="1">
    <citation type="submission" date="2022-03" db="EMBL/GenBank/DDBJ databases">
        <title>Description of Abyssus ytuae gen. nov., sp. nov., a novel member of the family Flavobacteriaceae isolated from the sediment of Mariana Trench.</title>
        <authorList>
            <person name="Zhang J."/>
            <person name="Xu X."/>
        </authorList>
    </citation>
    <scope>NUCLEOTIDE SEQUENCE</scope>
    <source>
        <strain evidence="2">MT3330</strain>
    </source>
</reference>
<dbReference type="AlphaFoldDB" id="A0A9E6ZXE8"/>
<proteinExistence type="predicted"/>
<evidence type="ECO:0000256" key="1">
    <source>
        <dbReference type="SAM" id="SignalP"/>
    </source>
</evidence>
<evidence type="ECO:0000313" key="3">
    <source>
        <dbReference type="Proteomes" id="UP000831290"/>
    </source>
</evidence>
<keyword evidence="1" id="KW-0732">Signal</keyword>
<evidence type="ECO:0008006" key="4">
    <source>
        <dbReference type="Google" id="ProtNLM"/>
    </source>
</evidence>
<dbReference type="Proteomes" id="UP000831290">
    <property type="component" value="Chromosome"/>
</dbReference>
<name>A0A9E6ZXE8_9FLAO</name>
<organism evidence="2 3">
    <name type="scientific">Abyssalbus ytuae</name>
    <dbReference type="NCBI Taxonomy" id="2926907"/>
    <lineage>
        <taxon>Bacteria</taxon>
        <taxon>Pseudomonadati</taxon>
        <taxon>Bacteroidota</taxon>
        <taxon>Flavobacteriia</taxon>
        <taxon>Flavobacteriales</taxon>
        <taxon>Flavobacteriaceae</taxon>
        <taxon>Abyssalbus</taxon>
    </lineage>
</organism>
<accession>A0A9E6ZXE8</accession>
<dbReference type="KEGG" id="fbm:MQE35_04915"/>